<dbReference type="EMBL" id="FOKW01000001">
    <property type="protein sequence ID" value="SFB73766.1"/>
    <property type="molecule type" value="Genomic_DNA"/>
</dbReference>
<dbReference type="InterPro" id="IPR036907">
    <property type="entry name" value="5'-Nucleotdase_C_sf"/>
</dbReference>
<proteinExistence type="predicted"/>
<dbReference type="InterPro" id="IPR008334">
    <property type="entry name" value="5'-Nucleotdase_C"/>
</dbReference>
<dbReference type="Gene3D" id="3.90.780.10">
    <property type="entry name" value="5'-Nucleotidase, C-terminal domain"/>
    <property type="match status" value="1"/>
</dbReference>
<name>A0A1I1DH71_NATHA</name>
<keyword evidence="6" id="KW-1185">Reference proteome</keyword>
<dbReference type="RefSeq" id="WP_089785187.1">
    <property type="nucleotide sequence ID" value="NZ_FOKW01000001.1"/>
</dbReference>
<evidence type="ECO:0000313" key="5">
    <source>
        <dbReference type="EMBL" id="SFB73766.1"/>
    </source>
</evidence>
<sequence length="597" mass="65411">MDLDTAYLGAWTGLDGSTAEGGEGPNEPDVSCLHVSDLHGQLVPEYHVYYDNPESRPDFEFGDDDRLLRRGGGIPLLTAKLEEIRAAADGTLTLMSGDTFHGAAETTYTNGRAMLEPINDHLRPDVYVPGNWDFGNEGAEDGNLRELMDALEARVLANNLFEPDDDELLFDPYTVERVGGIEIGVVGMTNVYVDRMAPAFHEGKYRFGKHPTLLEEAARDARDAGADVVLAVTEIGLPWAVQAAKDLEGIDVLFSAHTHEYTHDPIVIEETGTVVVESGTGDGLGRVDLRYDGDGVAVRHVLYCLAEGHEYTPDPEPAAERTVETIRDPFFDAEVSDERGDGTLERPLDTVVGETETPLDRQSFLESGWNLLFGDALRSYFGTDLAVTHGFRYGPAVPAGEITLEHLYRAFPMTGPVARGGAYGQQLLNHMEAFLTDNFTPYVYEQEDGRVRNYSSNVEVVVDPTAKRERRLVDLIVDGESVDPEAKYSVATFTRPGDPERDLGNCGFPFSDVHVEDGVVPVDVVADYLEDHSPIDYGATDPVRTPDDGGRVQNTPADGPYPYVQPGVDYADGEAYAETRLIPTGSVFPDGSHNRYR</sequence>
<dbReference type="Pfam" id="PF02872">
    <property type="entry name" value="5_nucleotid_C"/>
    <property type="match status" value="1"/>
</dbReference>
<reference evidence="6" key="1">
    <citation type="submission" date="2016-10" db="EMBL/GenBank/DDBJ databases">
        <authorList>
            <person name="Varghese N."/>
            <person name="Submissions S."/>
        </authorList>
    </citation>
    <scope>NUCLEOTIDE SEQUENCE [LARGE SCALE GENOMIC DNA]</scope>
    <source>
        <strain evidence="6">DSM 13078</strain>
    </source>
</reference>
<keyword evidence="1" id="KW-0732">Signal</keyword>
<dbReference type="SUPFAM" id="SSF55816">
    <property type="entry name" value="5'-nucleotidase (syn. UDP-sugar hydrolase), C-terminal domain"/>
    <property type="match status" value="1"/>
</dbReference>
<dbReference type="GO" id="GO:0009166">
    <property type="term" value="P:nucleotide catabolic process"/>
    <property type="evidence" value="ECO:0007669"/>
    <property type="project" value="InterPro"/>
</dbReference>
<evidence type="ECO:0000259" key="3">
    <source>
        <dbReference type="Pfam" id="PF00149"/>
    </source>
</evidence>
<dbReference type="AlphaFoldDB" id="A0A1I1DH71"/>
<organism evidence="5 6">
    <name type="scientific">Natronobacterium haloterrestre</name>
    <name type="common">Halobiforma haloterrestris</name>
    <dbReference type="NCBI Taxonomy" id="148448"/>
    <lineage>
        <taxon>Archaea</taxon>
        <taxon>Methanobacteriati</taxon>
        <taxon>Methanobacteriota</taxon>
        <taxon>Stenosarchaea group</taxon>
        <taxon>Halobacteria</taxon>
        <taxon>Halobacteriales</taxon>
        <taxon>Natrialbaceae</taxon>
        <taxon>Natronobacterium</taxon>
    </lineage>
</organism>
<evidence type="ECO:0000259" key="4">
    <source>
        <dbReference type="Pfam" id="PF02872"/>
    </source>
</evidence>
<dbReference type="SUPFAM" id="SSF56300">
    <property type="entry name" value="Metallo-dependent phosphatases"/>
    <property type="match status" value="1"/>
</dbReference>
<dbReference type="InterPro" id="IPR004843">
    <property type="entry name" value="Calcineurin-like_PHP"/>
</dbReference>
<dbReference type="OrthoDB" id="21342at2157"/>
<evidence type="ECO:0000256" key="1">
    <source>
        <dbReference type="ARBA" id="ARBA00022729"/>
    </source>
</evidence>
<feature type="domain" description="Calcineurin-like phosphoesterase" evidence="3">
    <location>
        <begin position="33"/>
        <end position="261"/>
    </location>
</feature>
<evidence type="ECO:0000313" key="6">
    <source>
        <dbReference type="Proteomes" id="UP000199161"/>
    </source>
</evidence>
<dbReference type="Proteomes" id="UP000199161">
    <property type="component" value="Unassembled WGS sequence"/>
</dbReference>
<dbReference type="GO" id="GO:0016787">
    <property type="term" value="F:hydrolase activity"/>
    <property type="evidence" value="ECO:0007669"/>
    <property type="project" value="InterPro"/>
</dbReference>
<dbReference type="Pfam" id="PF00149">
    <property type="entry name" value="Metallophos"/>
    <property type="match status" value="1"/>
</dbReference>
<dbReference type="InterPro" id="IPR006179">
    <property type="entry name" value="5_nucleotidase/apyrase"/>
</dbReference>
<evidence type="ECO:0000256" key="2">
    <source>
        <dbReference type="SAM" id="MobiDB-lite"/>
    </source>
</evidence>
<gene>
    <name evidence="5" type="ORF">SAMN05444422_101604</name>
</gene>
<dbReference type="Gene3D" id="3.60.21.10">
    <property type="match status" value="1"/>
</dbReference>
<feature type="domain" description="5'-Nucleotidase C-terminal" evidence="4">
    <location>
        <begin position="352"/>
        <end position="492"/>
    </location>
</feature>
<accession>A0A1I1DH71</accession>
<feature type="region of interest" description="Disordered" evidence="2">
    <location>
        <begin position="536"/>
        <end position="563"/>
    </location>
</feature>
<dbReference type="InterPro" id="IPR029052">
    <property type="entry name" value="Metallo-depent_PP-like"/>
</dbReference>
<dbReference type="PANTHER" id="PTHR11575:SF24">
    <property type="entry name" value="5'-NUCLEOTIDASE"/>
    <property type="match status" value="1"/>
</dbReference>
<protein>
    <submittedName>
        <fullName evidence="5">2',3'-cyclic-nucleotide 2'-phosphodiesterase/5'-or 3'-nucleotidase, 5'-nucleotidase family</fullName>
    </submittedName>
</protein>
<dbReference type="PANTHER" id="PTHR11575">
    <property type="entry name" value="5'-NUCLEOTIDASE-RELATED"/>
    <property type="match status" value="1"/>
</dbReference>